<dbReference type="Pfam" id="PF10131">
    <property type="entry name" value="PTPS_related"/>
    <property type="match status" value="1"/>
</dbReference>
<dbReference type="AlphaFoldDB" id="A0A1F7Z2V7"/>
<dbReference type="STRING" id="1802505.A3D01_02730"/>
<dbReference type="InterPro" id="IPR018776">
    <property type="entry name" value="Membrane_prot_PTPS-rel_domain"/>
</dbReference>
<name>A0A1F7Z2V7_9BACT</name>
<feature type="transmembrane region" description="Helical" evidence="1">
    <location>
        <begin position="351"/>
        <end position="369"/>
    </location>
</feature>
<evidence type="ECO:0000313" key="4">
    <source>
        <dbReference type="Proteomes" id="UP000177169"/>
    </source>
</evidence>
<feature type="transmembrane region" description="Helical" evidence="1">
    <location>
        <begin position="99"/>
        <end position="115"/>
    </location>
</feature>
<feature type="transmembrane region" description="Helical" evidence="1">
    <location>
        <begin position="146"/>
        <end position="167"/>
    </location>
</feature>
<feature type="transmembrane region" description="Helical" evidence="1">
    <location>
        <begin position="282"/>
        <end position="301"/>
    </location>
</feature>
<keyword evidence="1" id="KW-1133">Transmembrane helix</keyword>
<dbReference type="EMBL" id="MGGR01000013">
    <property type="protein sequence ID" value="OGM33861.1"/>
    <property type="molecule type" value="Genomic_DNA"/>
</dbReference>
<accession>A0A1F7Z2V7</accession>
<feature type="transmembrane region" description="Helical" evidence="1">
    <location>
        <begin position="173"/>
        <end position="206"/>
    </location>
</feature>
<organism evidence="3 4">
    <name type="scientific">Candidatus Woesebacteria bacterium RIFCSPHIGHO2_02_FULL_39_13</name>
    <dbReference type="NCBI Taxonomy" id="1802505"/>
    <lineage>
        <taxon>Bacteria</taxon>
        <taxon>Candidatus Woeseibacteriota</taxon>
    </lineage>
</organism>
<evidence type="ECO:0000259" key="2">
    <source>
        <dbReference type="Pfam" id="PF10131"/>
    </source>
</evidence>
<feature type="domain" description="Membrane protein 6-pyruvoyl-tetrahydropterin synthase-related" evidence="2">
    <location>
        <begin position="71"/>
        <end position="396"/>
    </location>
</feature>
<feature type="transmembrane region" description="Helical" evidence="1">
    <location>
        <begin position="376"/>
        <end position="394"/>
    </location>
</feature>
<evidence type="ECO:0000256" key="1">
    <source>
        <dbReference type="SAM" id="Phobius"/>
    </source>
</evidence>
<comment type="caution">
    <text evidence="3">The sequence shown here is derived from an EMBL/GenBank/DDBJ whole genome shotgun (WGS) entry which is preliminary data.</text>
</comment>
<feature type="transmembrane region" description="Helical" evidence="1">
    <location>
        <begin position="7"/>
        <end position="26"/>
    </location>
</feature>
<proteinExistence type="predicted"/>
<keyword evidence="1" id="KW-0812">Transmembrane</keyword>
<feature type="transmembrane region" description="Helical" evidence="1">
    <location>
        <begin position="313"/>
        <end position="331"/>
    </location>
</feature>
<sequence length="552" mass="63109">MKQYFRTYLFQILLLVFSVPALYYLITPGFYEPHDLHHLADIYQMARAITSSQFPPRLGPDFTFGFSYPLFNFYYVLPFYIGSLFYFLFGSLTASLKSVFLLSCLLSVFGMYLFLKEFVGKVASLAGAVLFLYTPYRAVQLYVRGAIGEALALALLPYVALFIIKVLKRPKPIYIFCSAIMFSSFILSHNYFFALSTPFLIFLFLLIFPESEDKKNAVSGLIIAAVLSIGLTAYWWLPALIEQGLVASITPFPLVDHFPFIKQLILPSWGYGSSVWGPDDQISFQIGIVNLLAVLASVVIFIFKRSLFKNSRVFIWAIGGFFISIFFMNIRSLPIWKMLPFYNFIQFPWRLLSFTAFFSSILLALVIEALPKARKVLFTTLTLAMATLLTYGYFRPSKIVYKSDSDYLNYFFSDPTYSEDYLLLPKWVGVRPTKKPDHKVEVENGTVEEIKEITPIKWSSRVSLDQNSKVKFNTYYFPGWTASVDGTAVQITSGEPYGQIELSVSEGKHTLEFIWKETKLRRAADIISFISLVATFLLLTEKGKAVFRRSYV</sequence>
<reference evidence="3 4" key="1">
    <citation type="journal article" date="2016" name="Nat. Commun.">
        <title>Thousands of microbial genomes shed light on interconnected biogeochemical processes in an aquifer system.</title>
        <authorList>
            <person name="Anantharaman K."/>
            <person name="Brown C.T."/>
            <person name="Hug L.A."/>
            <person name="Sharon I."/>
            <person name="Castelle C.J."/>
            <person name="Probst A.J."/>
            <person name="Thomas B.C."/>
            <person name="Singh A."/>
            <person name="Wilkins M.J."/>
            <person name="Karaoz U."/>
            <person name="Brodie E.L."/>
            <person name="Williams K.H."/>
            <person name="Hubbard S.S."/>
            <person name="Banfield J.F."/>
        </authorList>
    </citation>
    <scope>NUCLEOTIDE SEQUENCE [LARGE SCALE GENOMIC DNA]</scope>
</reference>
<protein>
    <recommendedName>
        <fullName evidence="2">Membrane protein 6-pyruvoyl-tetrahydropterin synthase-related domain-containing protein</fullName>
    </recommendedName>
</protein>
<feature type="transmembrane region" description="Helical" evidence="1">
    <location>
        <begin position="218"/>
        <end position="237"/>
    </location>
</feature>
<feature type="transmembrane region" description="Helical" evidence="1">
    <location>
        <begin position="73"/>
        <end position="92"/>
    </location>
</feature>
<evidence type="ECO:0000313" key="3">
    <source>
        <dbReference type="EMBL" id="OGM33861.1"/>
    </source>
</evidence>
<gene>
    <name evidence="3" type="ORF">A3D01_02730</name>
</gene>
<keyword evidence="1" id="KW-0472">Membrane</keyword>
<dbReference type="Proteomes" id="UP000177169">
    <property type="component" value="Unassembled WGS sequence"/>
</dbReference>